<proteinExistence type="inferred from homology"/>
<dbReference type="FunFam" id="2.40.50.140:FF:000112">
    <property type="entry name" value="Exosome complex component RRP40"/>
    <property type="match status" value="1"/>
</dbReference>
<dbReference type="Gene3D" id="2.40.50.100">
    <property type="match status" value="1"/>
</dbReference>
<dbReference type="SUPFAM" id="SSF50249">
    <property type="entry name" value="Nucleic acid-binding proteins"/>
    <property type="match status" value="1"/>
</dbReference>
<sequence>MTENIVALPGDPVNIIAADNKTRIGPGLREASGSIVSTKAGIVVNPLKTSRIWIESNQKRYVPGVRDAVIGIVKGRGNEMYRVDIGSAHQAQLSYFAFEGATKRNRPILDTGTLVYAIVTQADRDIEPELECISATTQKADGFGELKEGYMVKASLALCRSLLNPKGHPALIALGKLFPFECCVGMNGRIWIKSNHIPQTLACATVIKNCEHISAQASDKEIGKMVKTVVREVLNQMEE</sequence>
<dbReference type="STRING" id="1806994.A0A507CHW2"/>
<keyword evidence="13" id="KW-1185">Reference proteome</keyword>
<dbReference type="InterPro" id="IPR041054">
    <property type="entry name" value="Rrp40_N_euk"/>
</dbReference>
<reference evidence="12 13" key="1">
    <citation type="journal article" date="2019" name="Sci. Rep.">
        <title>Comparative genomics of chytrid fungi reveal insights into the obligate biotrophic and pathogenic lifestyle of Synchytrium endobioticum.</title>
        <authorList>
            <person name="van de Vossenberg B.T.L.H."/>
            <person name="Warris S."/>
            <person name="Nguyen H.D.T."/>
            <person name="van Gent-Pelzer M.P.E."/>
            <person name="Joly D.L."/>
            <person name="van de Geest H.C."/>
            <person name="Bonants P.J.M."/>
            <person name="Smith D.S."/>
            <person name="Levesque C.A."/>
            <person name="van der Lee T.A.J."/>
        </authorList>
    </citation>
    <scope>NUCLEOTIDE SEQUENCE [LARGE SCALE GENOMIC DNA]</scope>
    <source>
        <strain evidence="12 13">JEL517</strain>
    </source>
</reference>
<organism evidence="12 13">
    <name type="scientific">Synchytrium microbalum</name>
    <dbReference type="NCBI Taxonomy" id="1806994"/>
    <lineage>
        <taxon>Eukaryota</taxon>
        <taxon>Fungi</taxon>
        <taxon>Fungi incertae sedis</taxon>
        <taxon>Chytridiomycota</taxon>
        <taxon>Chytridiomycota incertae sedis</taxon>
        <taxon>Chytridiomycetes</taxon>
        <taxon>Synchytriales</taxon>
        <taxon>Synchytriaceae</taxon>
        <taxon>Synchytrium</taxon>
    </lineage>
</organism>
<dbReference type="GO" id="GO:0071035">
    <property type="term" value="P:nuclear polyadenylation-dependent rRNA catabolic process"/>
    <property type="evidence" value="ECO:0007669"/>
    <property type="project" value="TreeGrafter"/>
</dbReference>
<comment type="subcellular location">
    <subcellularLocation>
        <location evidence="1">Cytoplasm</location>
    </subcellularLocation>
    <subcellularLocation>
        <location evidence="2">Nucleus</location>
        <location evidence="2">Nucleolus</location>
    </subcellularLocation>
</comment>
<comment type="similarity">
    <text evidence="3">Belongs to the RRP40 family.</text>
</comment>
<evidence type="ECO:0000259" key="10">
    <source>
        <dbReference type="Pfam" id="PF15985"/>
    </source>
</evidence>
<evidence type="ECO:0000256" key="7">
    <source>
        <dbReference type="ARBA" id="ARBA00022884"/>
    </source>
</evidence>
<dbReference type="InterPro" id="IPR004088">
    <property type="entry name" value="KH_dom_type_1"/>
</dbReference>
<name>A0A507CHW2_9FUNG</name>
<dbReference type="GO" id="GO:0071051">
    <property type="term" value="P:poly(A)-dependent snoRNA 3'-end processing"/>
    <property type="evidence" value="ECO:0007669"/>
    <property type="project" value="TreeGrafter"/>
</dbReference>
<dbReference type="GO" id="GO:0000467">
    <property type="term" value="P:exonucleolytic trimming to generate mature 3'-end of 5.8S rRNA from tricistronic rRNA transcript (SSU-rRNA, 5.8S rRNA, LSU-rRNA)"/>
    <property type="evidence" value="ECO:0007669"/>
    <property type="project" value="TreeGrafter"/>
</dbReference>
<keyword evidence="4" id="KW-0963">Cytoplasm</keyword>
<gene>
    <name evidence="12" type="ORF">SmJEL517_g00511</name>
</gene>
<dbReference type="GO" id="GO:0000176">
    <property type="term" value="C:nuclear exosome (RNase complex)"/>
    <property type="evidence" value="ECO:0007669"/>
    <property type="project" value="TreeGrafter"/>
</dbReference>
<feature type="domain" description="K Homology" evidence="10">
    <location>
        <begin position="149"/>
        <end position="195"/>
    </location>
</feature>
<evidence type="ECO:0000256" key="8">
    <source>
        <dbReference type="ARBA" id="ARBA00023242"/>
    </source>
</evidence>
<keyword evidence="5" id="KW-0698">rRNA processing</keyword>
<dbReference type="Gene3D" id="2.40.50.140">
    <property type="entry name" value="Nucleic acid-binding proteins"/>
    <property type="match status" value="1"/>
</dbReference>
<dbReference type="InterPro" id="IPR049469">
    <property type="entry name" value="RRP40_KH-I"/>
</dbReference>
<evidence type="ECO:0000313" key="13">
    <source>
        <dbReference type="Proteomes" id="UP000319731"/>
    </source>
</evidence>
<dbReference type="InterPro" id="IPR037319">
    <property type="entry name" value="Rrp40_S1"/>
</dbReference>
<accession>A0A507CHW2</accession>
<evidence type="ECO:0000256" key="6">
    <source>
        <dbReference type="ARBA" id="ARBA00022835"/>
    </source>
</evidence>
<dbReference type="PANTHER" id="PTHR21321:SF1">
    <property type="entry name" value="EXOSOME COMPLEX COMPONENT RRP40"/>
    <property type="match status" value="1"/>
</dbReference>
<evidence type="ECO:0000259" key="11">
    <source>
        <dbReference type="Pfam" id="PF18311"/>
    </source>
</evidence>
<dbReference type="GO" id="GO:0034475">
    <property type="term" value="P:U4 snRNA 3'-end processing"/>
    <property type="evidence" value="ECO:0007669"/>
    <property type="project" value="TreeGrafter"/>
</dbReference>
<keyword evidence="8" id="KW-0539">Nucleus</keyword>
<dbReference type="OrthoDB" id="340500at2759"/>
<dbReference type="GO" id="GO:0010468">
    <property type="term" value="P:regulation of gene expression"/>
    <property type="evidence" value="ECO:0007669"/>
    <property type="project" value="UniProtKB-ARBA"/>
</dbReference>
<dbReference type="Pfam" id="PF18311">
    <property type="entry name" value="Rrp40_N"/>
    <property type="match status" value="1"/>
</dbReference>
<dbReference type="Pfam" id="PF15985">
    <property type="entry name" value="KH_6"/>
    <property type="match status" value="1"/>
</dbReference>
<dbReference type="CDD" id="cd22526">
    <property type="entry name" value="KH-I_Rrp40"/>
    <property type="match status" value="1"/>
</dbReference>
<dbReference type="PANTHER" id="PTHR21321">
    <property type="entry name" value="PNAS-3 RELATED"/>
    <property type="match status" value="1"/>
</dbReference>
<dbReference type="CDD" id="cd05790">
    <property type="entry name" value="S1_Rrp40"/>
    <property type="match status" value="1"/>
</dbReference>
<dbReference type="GO" id="GO:0071034">
    <property type="term" value="P:CUT catabolic process"/>
    <property type="evidence" value="ECO:0007669"/>
    <property type="project" value="TreeGrafter"/>
</dbReference>
<dbReference type="Pfam" id="PF21262">
    <property type="entry name" value="RRP40_S1"/>
    <property type="match status" value="1"/>
</dbReference>
<dbReference type="FunFam" id="3.30.1370.10:FF:000038">
    <property type="entry name" value="exosome complex component RRP40"/>
    <property type="match status" value="1"/>
</dbReference>
<dbReference type="RefSeq" id="XP_031027627.1">
    <property type="nucleotide sequence ID" value="XM_031166440.1"/>
</dbReference>
<feature type="domain" description="Exosome complex exonuclease Rrp40 N-terminal" evidence="11">
    <location>
        <begin position="22"/>
        <end position="60"/>
    </location>
</feature>
<dbReference type="InterPro" id="IPR012340">
    <property type="entry name" value="NA-bd_OB-fold"/>
</dbReference>
<evidence type="ECO:0000313" key="12">
    <source>
        <dbReference type="EMBL" id="TPX37716.1"/>
    </source>
</evidence>
<evidence type="ECO:0000256" key="5">
    <source>
        <dbReference type="ARBA" id="ARBA00022552"/>
    </source>
</evidence>
<protein>
    <recommendedName>
        <fullName evidence="9">Ribosomal RNA-processing protein 40</fullName>
    </recommendedName>
</protein>
<keyword evidence="7" id="KW-0694">RNA-binding</keyword>
<dbReference type="SUPFAM" id="SSF110324">
    <property type="entry name" value="Ribosomal L27 protein-like"/>
    <property type="match status" value="1"/>
</dbReference>
<dbReference type="GO" id="GO:0000177">
    <property type="term" value="C:cytoplasmic exosome (RNase complex)"/>
    <property type="evidence" value="ECO:0007669"/>
    <property type="project" value="TreeGrafter"/>
</dbReference>
<dbReference type="GO" id="GO:0005730">
    <property type="term" value="C:nucleolus"/>
    <property type="evidence" value="ECO:0007669"/>
    <property type="project" value="UniProtKB-SubCell"/>
</dbReference>
<dbReference type="Proteomes" id="UP000319731">
    <property type="component" value="Unassembled WGS sequence"/>
</dbReference>
<evidence type="ECO:0000256" key="2">
    <source>
        <dbReference type="ARBA" id="ARBA00004604"/>
    </source>
</evidence>
<keyword evidence="6" id="KW-0271">Exosome</keyword>
<evidence type="ECO:0000256" key="4">
    <source>
        <dbReference type="ARBA" id="ARBA00022490"/>
    </source>
</evidence>
<comment type="caution">
    <text evidence="12">The sequence shown here is derived from an EMBL/GenBank/DDBJ whole genome shotgun (WGS) entry which is preliminary data.</text>
</comment>
<dbReference type="InterPro" id="IPR036612">
    <property type="entry name" value="KH_dom_type_1_sf"/>
</dbReference>
<evidence type="ECO:0000256" key="1">
    <source>
        <dbReference type="ARBA" id="ARBA00004496"/>
    </source>
</evidence>
<dbReference type="EMBL" id="QEAO01000002">
    <property type="protein sequence ID" value="TPX37716.1"/>
    <property type="molecule type" value="Genomic_DNA"/>
</dbReference>
<dbReference type="Gene3D" id="3.30.1370.10">
    <property type="entry name" value="K Homology domain, type 1"/>
    <property type="match status" value="1"/>
</dbReference>
<evidence type="ECO:0000256" key="9">
    <source>
        <dbReference type="ARBA" id="ARBA00030615"/>
    </source>
</evidence>
<dbReference type="GO" id="GO:0003723">
    <property type="term" value="F:RNA binding"/>
    <property type="evidence" value="ECO:0007669"/>
    <property type="project" value="UniProtKB-KW"/>
</dbReference>
<dbReference type="GO" id="GO:0071038">
    <property type="term" value="P:TRAMP-dependent tRNA surveillance pathway"/>
    <property type="evidence" value="ECO:0007669"/>
    <property type="project" value="TreeGrafter"/>
</dbReference>
<dbReference type="SUPFAM" id="SSF54791">
    <property type="entry name" value="Eukaryotic type KH-domain (KH-domain type I)"/>
    <property type="match status" value="1"/>
</dbReference>
<dbReference type="GeneID" id="42001737"/>
<evidence type="ECO:0000256" key="3">
    <source>
        <dbReference type="ARBA" id="ARBA00007841"/>
    </source>
</evidence>
<dbReference type="InterPro" id="IPR026699">
    <property type="entry name" value="Exosome_RNA_bind1/RRP40/RRP4"/>
</dbReference>
<dbReference type="AlphaFoldDB" id="A0A507CHW2"/>